<evidence type="ECO:0000313" key="3">
    <source>
        <dbReference type="EMBL" id="RKE89901.1"/>
    </source>
</evidence>
<reference evidence="2" key="1">
    <citation type="journal article" date="2014" name="Int. J. Syst. Evol. Microbiol.">
        <title>Complete genome of a new Firmicutes species belonging to the dominant human colonic microbiota ('Ruminococcus bicirculans') reveals two chromosomes and a selective capacity to utilize plant glucans.</title>
        <authorList>
            <consortium name="NISC Comparative Sequencing Program"/>
            <person name="Wegmann U."/>
            <person name="Louis P."/>
            <person name="Goesmann A."/>
            <person name="Henrissat B."/>
            <person name="Duncan S.H."/>
            <person name="Flint H.J."/>
        </authorList>
    </citation>
    <scope>NUCLEOTIDE SEQUENCE</scope>
    <source>
        <strain evidence="2">CCM 8490</strain>
    </source>
</reference>
<dbReference type="RefSeq" id="WP_120212189.1">
    <property type="nucleotide sequence ID" value="NZ_BMCW01000001.1"/>
</dbReference>
<evidence type="ECO:0000313" key="5">
    <source>
        <dbReference type="Proteomes" id="UP000658202"/>
    </source>
</evidence>
<accession>A0A420DDE7</accession>
<dbReference type="SUPFAM" id="SSF53448">
    <property type="entry name" value="Nucleotide-diphospho-sugar transferases"/>
    <property type="match status" value="1"/>
</dbReference>
<dbReference type="PANTHER" id="PTHR43685">
    <property type="entry name" value="GLYCOSYLTRANSFERASE"/>
    <property type="match status" value="1"/>
</dbReference>
<dbReference type="Gene3D" id="3.90.550.10">
    <property type="entry name" value="Spore Coat Polysaccharide Biosynthesis Protein SpsA, Chain A"/>
    <property type="match status" value="1"/>
</dbReference>
<evidence type="ECO:0000313" key="2">
    <source>
        <dbReference type="EMBL" id="GGG46174.1"/>
    </source>
</evidence>
<keyword evidence="5" id="KW-1185">Reference proteome</keyword>
<dbReference type="InterPro" id="IPR001173">
    <property type="entry name" value="Glyco_trans_2-like"/>
</dbReference>
<gene>
    <name evidence="3" type="ORF">BXY58_0482</name>
    <name evidence="2" type="ORF">GCM10007332_04610</name>
</gene>
<organism evidence="3 4">
    <name type="scientific">Epilithonimonas arachidiradicis</name>
    <dbReference type="NCBI Taxonomy" id="1617282"/>
    <lineage>
        <taxon>Bacteria</taxon>
        <taxon>Pseudomonadati</taxon>
        <taxon>Bacteroidota</taxon>
        <taxon>Flavobacteriia</taxon>
        <taxon>Flavobacteriales</taxon>
        <taxon>Weeksellaceae</taxon>
        <taxon>Chryseobacterium group</taxon>
        <taxon>Epilithonimonas</taxon>
    </lineage>
</organism>
<evidence type="ECO:0000259" key="1">
    <source>
        <dbReference type="Pfam" id="PF00535"/>
    </source>
</evidence>
<dbReference type="CDD" id="cd00761">
    <property type="entry name" value="Glyco_tranf_GTA_type"/>
    <property type="match status" value="1"/>
</dbReference>
<dbReference type="EMBL" id="BMCW01000001">
    <property type="protein sequence ID" value="GGG46174.1"/>
    <property type="molecule type" value="Genomic_DNA"/>
</dbReference>
<dbReference type="EMBL" id="RAQH01000001">
    <property type="protein sequence ID" value="RKE89901.1"/>
    <property type="molecule type" value="Genomic_DNA"/>
</dbReference>
<dbReference type="InterPro" id="IPR050834">
    <property type="entry name" value="Glycosyltransf_2"/>
</dbReference>
<sequence>MFSIIIPNYNHARFLKKRIDSILNQSFVDFEIIILDDCSTDESLSILDSYNDQRITHRLYNKKNSGSPFSQWKKGVELAKYDYIWIAESDDFSSSDFLDTANNILSDNTDVSLYYCDTNLIGENEEPFHNTIQKYTQELDENLWNNDHKIDGSIYVKNYLSKKNFILNVSSVIFKKDLGIKAIQKIQNFKTSGDWLFYSHILLEEGNVYFRASKQNFFRHSPQSTRNYNTLEKRELRILEKIKVNQFFIENIDYTIKQKKEISTSLVDEWIRYHSLKECFLNSFFTITQFPLLNISNIDLLTKAILTKLINRWKK</sequence>
<evidence type="ECO:0000313" key="4">
    <source>
        <dbReference type="Proteomes" id="UP000285906"/>
    </source>
</evidence>
<reference evidence="3 4" key="2">
    <citation type="submission" date="2018-09" db="EMBL/GenBank/DDBJ databases">
        <title>Genomic Encyclopedia of Archaeal and Bacterial Type Strains, Phase II (KMG-II): from individual species to whole genera.</title>
        <authorList>
            <person name="Goeker M."/>
        </authorList>
    </citation>
    <scope>NUCLEOTIDE SEQUENCE [LARGE SCALE GENOMIC DNA]</scope>
    <source>
        <strain evidence="3 4">DSM 27620</strain>
    </source>
</reference>
<dbReference type="AlphaFoldDB" id="A0A420DDE7"/>
<comment type="caution">
    <text evidence="3">The sequence shown here is derived from an EMBL/GenBank/DDBJ whole genome shotgun (WGS) entry which is preliminary data.</text>
</comment>
<protein>
    <submittedName>
        <fullName evidence="3">Glycosyltransferase involved in cell wall biosynthesis</fullName>
    </submittedName>
</protein>
<dbReference type="Proteomes" id="UP000658202">
    <property type="component" value="Unassembled WGS sequence"/>
</dbReference>
<dbReference type="Pfam" id="PF00535">
    <property type="entry name" value="Glycos_transf_2"/>
    <property type="match status" value="1"/>
</dbReference>
<dbReference type="GO" id="GO:0016740">
    <property type="term" value="F:transferase activity"/>
    <property type="evidence" value="ECO:0007669"/>
    <property type="project" value="UniProtKB-KW"/>
</dbReference>
<feature type="domain" description="Glycosyltransferase 2-like" evidence="1">
    <location>
        <begin position="3"/>
        <end position="146"/>
    </location>
</feature>
<reference evidence="5" key="3">
    <citation type="journal article" date="2019" name="Int. J. Syst. Evol. Microbiol.">
        <title>The Global Catalogue of Microorganisms (GCM) 10K type strain sequencing project: providing services to taxonomists for standard genome sequencing and annotation.</title>
        <authorList>
            <consortium name="The Broad Institute Genomics Platform"/>
            <consortium name="The Broad Institute Genome Sequencing Center for Infectious Disease"/>
            <person name="Wu L."/>
            <person name="Ma J."/>
        </authorList>
    </citation>
    <scope>NUCLEOTIDE SEQUENCE [LARGE SCALE GENOMIC DNA]</scope>
    <source>
        <strain evidence="5">CCM 8490</strain>
    </source>
</reference>
<dbReference type="InterPro" id="IPR029044">
    <property type="entry name" value="Nucleotide-diphossugar_trans"/>
</dbReference>
<proteinExistence type="predicted"/>
<dbReference type="OrthoDB" id="635429at2"/>
<keyword evidence="3" id="KW-0808">Transferase</keyword>
<name>A0A420DDE7_9FLAO</name>
<reference evidence="2" key="4">
    <citation type="submission" date="2024-05" db="EMBL/GenBank/DDBJ databases">
        <authorList>
            <person name="Sun Q."/>
            <person name="Sedlacek I."/>
        </authorList>
    </citation>
    <scope>NUCLEOTIDE SEQUENCE</scope>
    <source>
        <strain evidence="2">CCM 8490</strain>
    </source>
</reference>
<dbReference type="Proteomes" id="UP000285906">
    <property type="component" value="Unassembled WGS sequence"/>
</dbReference>
<dbReference type="PANTHER" id="PTHR43685:SF2">
    <property type="entry name" value="GLYCOSYLTRANSFERASE 2-LIKE DOMAIN-CONTAINING PROTEIN"/>
    <property type="match status" value="1"/>
</dbReference>